<dbReference type="Proteomes" id="UP000001424">
    <property type="component" value="Chromosome"/>
</dbReference>
<keyword evidence="2" id="KW-1185">Reference proteome</keyword>
<dbReference type="KEGG" id="cvi:CV_2737"/>
<evidence type="ECO:0000313" key="2">
    <source>
        <dbReference type="Proteomes" id="UP000001424"/>
    </source>
</evidence>
<organism evidence="1 2">
    <name type="scientific">Chromobacterium violaceum (strain ATCC 12472 / DSM 30191 / JCM 1249 / CCUG 213 / NBRC 12614 / NCIMB 9131 / NCTC 9757 / MK)</name>
    <dbReference type="NCBI Taxonomy" id="243365"/>
    <lineage>
        <taxon>Bacteria</taxon>
        <taxon>Pseudomonadati</taxon>
        <taxon>Pseudomonadota</taxon>
        <taxon>Betaproteobacteria</taxon>
        <taxon>Neisseriales</taxon>
        <taxon>Chromobacteriaceae</taxon>
        <taxon>Chromobacterium</taxon>
    </lineage>
</organism>
<sequence>MLQLRIHDVGVKCGSGDYREGDGLLTIVILAIVPNRWAVFLYSEMEFFNVFEYWARNCKIGVYRGINCAFADLFGQVCRFFIPHCFDTQQGGMDGGCAPGYNGGHMPWRNLAAAF</sequence>
<proteinExistence type="predicted"/>
<dbReference type="STRING" id="243365.CV_2737"/>
<dbReference type="HOGENOM" id="CLU_2104644_0_0_4"/>
<accession>Q7NUG1</accession>
<name>Q7NUG1_CHRVO</name>
<dbReference type="EMBL" id="AE016825">
    <property type="protein sequence ID" value="AAQ60407.1"/>
    <property type="molecule type" value="Genomic_DNA"/>
</dbReference>
<dbReference type="AlphaFoldDB" id="Q7NUG1"/>
<gene>
    <name evidence="1" type="ordered locus">CV_2737</name>
</gene>
<reference evidence="1 2" key="1">
    <citation type="journal article" date="2003" name="Proc. Natl. Acad. Sci. U.S.A.">
        <title>The complete genome sequence of Chromobacterium violaceum reveals remarkable and exploitable bacterial adaptability.</title>
        <authorList>
            <person name="Vasconcelos A.T.R."/>
            <person name="de Almeida D.F."/>
            <person name="Almeida F.C."/>
            <person name="de Almeida L.G.P."/>
            <person name="de Almeida R."/>
            <person name="Goncalves J.A.A."/>
            <person name="Andrade E.M."/>
            <person name="Antonio R.V."/>
            <person name="Araripe J."/>
            <person name="de Araujo M.F.F."/>
            <person name="Filho S.A."/>
            <person name="Azevedo V."/>
            <person name="Batista A.J."/>
            <person name="Bataus L.A.M."/>
            <person name="Batista J.S."/>
            <person name="Belo A."/>
            <person name="vander Berg C."/>
            <person name="Blamey J."/>
            <person name="Bogo M."/>
            <person name="Bonato S."/>
            <person name="Bordignon J."/>
            <person name="Brito C.A."/>
            <person name="Brocchi M."/>
            <person name="Burity H.A."/>
            <person name="Camargo A.A."/>
            <person name="Cardoso D.D.P."/>
            <person name="Carneiro N.P."/>
            <person name="Carraro D.M."/>
            <person name="Carvalho C.M.B."/>
            <person name="Cascardo J.C.M."/>
            <person name="Cavada B.S."/>
            <person name="Chueire L.M.O."/>
            <person name="Pasa T.B.C."/>
            <person name="Duran N."/>
            <person name="Fagundes N."/>
            <person name="Falcao C.L."/>
            <person name="Fantinatti F."/>
            <person name="Farias I.P."/>
            <person name="Felipe M.S.S."/>
            <person name="Ferrari L.P."/>
            <person name="Ferro J.A."/>
            <person name="Ferro M.I.T."/>
            <person name="Franco G.R."/>
            <person name="Freitas N.S.A."/>
            <person name="Furlan L.R."/>
            <person name="Gazzinelli R.T."/>
            <person name="Gomes E.A."/>
            <person name="Goncalves P.R."/>
            <person name="Grangeiro T.B."/>
            <person name="Grattapaglia D."/>
            <person name="Grisard E.C."/>
            <person name="Guimaraes C.T."/>
            <person name="Hanna E.S."/>
            <person name="Hungria M."/>
            <person name="Jardim S.N."/>
            <person name="Laurino J."/>
            <person name="Leoi L.C.T."/>
            <person name="Fassarella L."/>
            <person name="Lima A."/>
            <person name="Loureiro M.F."/>
            <person name="Lyra M.C.P."/>
            <person name="Macedo M."/>
            <person name="Madeira H.M.F."/>
            <person name="Manfio G.P."/>
            <person name="Maranhao A.Q."/>
            <person name="Martins W.S."/>
            <person name="di Mauro S.M.Z."/>
            <person name="de Medeiros S.R.B."/>
            <person name="Meissner R.D.V."/>
            <person name="Menck C.F.M."/>
            <person name="Moreira M.A.M."/>
            <person name="Nascimento F.F."/>
            <person name="Nicolas M.F."/>
            <person name="Oliveira J.G."/>
            <person name="Oliveira S.C."/>
            <person name="Paixao R.F.C."/>
            <person name="Parente J.A."/>
            <person name="Pedrosa F.O."/>
            <person name="Pena S.J.D."/>
            <person name="Perreira J.O."/>
            <person name="Perreira M."/>
            <person name="Pinto L.S.R.C."/>
            <person name="Pinto L.S."/>
            <person name="Porto J.I.R."/>
            <person name="Potrich D.P."/>
            <person name="Neto C.E.R."/>
            <person name="Reis A.M.M."/>
            <person name="Rigo L.U."/>
            <person name="Rondinelli E."/>
            <person name="dos Santos E.B.P."/>
            <person name="Santos F.R."/>
            <person name="Schneider M.P.C."/>
            <person name="Seuanez H.N."/>
            <person name="Silva A.M.R."/>
            <person name="da Silva A.L.C."/>
            <person name="Silva D.W."/>
            <person name="Silva R."/>
            <person name="Simoes I.C."/>
            <person name="Simon D."/>
            <person name="Soares C.M.A."/>
            <person name="Soares R.B.A."/>
            <person name="Souza E.M."/>
            <person name="Souza K.R.L."/>
            <person name="Souza R.C."/>
            <person name="Steffens M.B.R."/>
            <person name="Steindel M."/>
            <person name="Teixeira S.R."/>
            <person name="Urmenyi T."/>
            <person name="Vettore A."/>
            <person name="Wassem R."/>
            <person name="Zaha A."/>
            <person name="Simpson A.J.G."/>
        </authorList>
    </citation>
    <scope>NUCLEOTIDE SEQUENCE [LARGE SCALE GENOMIC DNA]</scope>
    <source>
        <strain evidence="2">ATCC 12472 / DSM 30191 / JCM 1249 / NBRC 12614 / NCIMB 9131 / NCTC 9757</strain>
    </source>
</reference>
<evidence type="ECO:0000313" key="1">
    <source>
        <dbReference type="EMBL" id="AAQ60407.1"/>
    </source>
</evidence>
<protein>
    <submittedName>
        <fullName evidence="1">Uncharacterized protein</fullName>
    </submittedName>
</protein>